<dbReference type="AlphaFoldDB" id="A0A3B1BRY9"/>
<evidence type="ECO:0000313" key="9">
    <source>
        <dbReference type="EMBL" id="VAX14248.1"/>
    </source>
</evidence>
<dbReference type="PROSITE" id="PS00676">
    <property type="entry name" value="SIGMA54_INTERACT_2"/>
    <property type="match status" value="1"/>
</dbReference>
<dbReference type="PANTHER" id="PTHR32071">
    <property type="entry name" value="TRANSCRIPTIONAL REGULATORY PROTEIN"/>
    <property type="match status" value="1"/>
</dbReference>
<dbReference type="InterPro" id="IPR009057">
    <property type="entry name" value="Homeodomain-like_sf"/>
</dbReference>
<dbReference type="CDD" id="cd00009">
    <property type="entry name" value="AAA"/>
    <property type="match status" value="1"/>
</dbReference>
<feature type="domain" description="Response regulatory" evidence="8">
    <location>
        <begin position="6"/>
        <end position="120"/>
    </location>
</feature>
<dbReference type="Gene3D" id="1.10.8.60">
    <property type="match status" value="1"/>
</dbReference>
<name>A0A3B1BRY9_9ZZZZ</name>
<dbReference type="Pfam" id="PF00158">
    <property type="entry name" value="Sigma54_activat"/>
    <property type="match status" value="1"/>
</dbReference>
<sequence length="490" mass="54024">MTMDLNILVVEDDESLAEALQDTLQMAGYTVCLAENGLMALRLLEHEAVDLIISDINMPKMDGHSLLKKIRLQFPEIPVILMTAYGTIQQAVDAMRNGAADYMVKPFEAEVLVNMVGQYIGSVRADEDMIVVDEASQELARIAMKVADSDATIMISGESGVGKEVLAQFIHRHSARHEQPFVAINCAAIPENMLEATLFGYEKGAFTGAYKACPGKFEQAQGGTLLLDEISEMDLGLQAKLLRVLQEREVERLGSTEMIKLDVRVLATSNRDMQSVVAEGRFREDLFYRLNVFPLTLCPLRERRGDIVPLAKRLLEKHARASGQIIPELSSEACADLLRHRWPGNIRELDNVIQRALILHSDALISEQDLHFEVVTSGFGFTHNTGSRLDSENGLNLSRSASVAAIKSETKDESLNSDLKQREWDLILDAIRSSHGSRKLTAERLGISQRTLRYKLARMRDAGIVVPGSPDSRLADQGGADLGAAGLETA</sequence>
<dbReference type="SUPFAM" id="SSF52172">
    <property type="entry name" value="CheY-like"/>
    <property type="match status" value="1"/>
</dbReference>
<dbReference type="PANTHER" id="PTHR32071:SF21">
    <property type="entry name" value="TRANSCRIPTIONAL REGULATORY PROTEIN FLGR"/>
    <property type="match status" value="1"/>
</dbReference>
<evidence type="ECO:0000256" key="2">
    <source>
        <dbReference type="ARBA" id="ARBA00022741"/>
    </source>
</evidence>
<proteinExistence type="predicted"/>
<protein>
    <submittedName>
        <fullName evidence="9">Flagellar two-component response regulator FleR</fullName>
    </submittedName>
</protein>
<keyword evidence="1" id="KW-0597">Phosphoprotein</keyword>
<dbReference type="InterPro" id="IPR001789">
    <property type="entry name" value="Sig_transdc_resp-reg_receiver"/>
</dbReference>
<dbReference type="Gene3D" id="3.40.50.2300">
    <property type="match status" value="1"/>
</dbReference>
<dbReference type="GO" id="GO:0005524">
    <property type="term" value="F:ATP binding"/>
    <property type="evidence" value="ECO:0007669"/>
    <property type="project" value="UniProtKB-KW"/>
</dbReference>
<dbReference type="SUPFAM" id="SSF46689">
    <property type="entry name" value="Homeodomain-like"/>
    <property type="match status" value="1"/>
</dbReference>
<evidence type="ECO:0000259" key="7">
    <source>
        <dbReference type="PROSITE" id="PS50045"/>
    </source>
</evidence>
<keyword evidence="4" id="KW-0805">Transcription regulation</keyword>
<organism evidence="9">
    <name type="scientific">hydrothermal vent metagenome</name>
    <dbReference type="NCBI Taxonomy" id="652676"/>
    <lineage>
        <taxon>unclassified sequences</taxon>
        <taxon>metagenomes</taxon>
        <taxon>ecological metagenomes</taxon>
    </lineage>
</organism>
<dbReference type="SMART" id="SM00382">
    <property type="entry name" value="AAA"/>
    <property type="match status" value="1"/>
</dbReference>
<dbReference type="PRINTS" id="PR01590">
    <property type="entry name" value="HTHFIS"/>
</dbReference>
<dbReference type="InterPro" id="IPR011006">
    <property type="entry name" value="CheY-like_superfamily"/>
</dbReference>
<dbReference type="SUPFAM" id="SSF52540">
    <property type="entry name" value="P-loop containing nucleoside triphosphate hydrolases"/>
    <property type="match status" value="1"/>
</dbReference>
<keyword evidence="9" id="KW-0282">Flagellum</keyword>
<dbReference type="InterPro" id="IPR002197">
    <property type="entry name" value="HTH_Fis"/>
</dbReference>
<accession>A0A3B1BRY9</accession>
<dbReference type="GO" id="GO:0000160">
    <property type="term" value="P:phosphorelay signal transduction system"/>
    <property type="evidence" value="ECO:0007669"/>
    <property type="project" value="InterPro"/>
</dbReference>
<evidence type="ECO:0000256" key="6">
    <source>
        <dbReference type="ARBA" id="ARBA00023163"/>
    </source>
</evidence>
<dbReference type="PROSITE" id="PS50045">
    <property type="entry name" value="SIGMA54_INTERACT_4"/>
    <property type="match status" value="1"/>
</dbReference>
<keyword evidence="9" id="KW-0969">Cilium</keyword>
<dbReference type="GO" id="GO:0043565">
    <property type="term" value="F:sequence-specific DNA binding"/>
    <property type="evidence" value="ECO:0007669"/>
    <property type="project" value="InterPro"/>
</dbReference>
<dbReference type="InterPro" id="IPR025944">
    <property type="entry name" value="Sigma_54_int_dom_CS"/>
</dbReference>
<dbReference type="GO" id="GO:0006355">
    <property type="term" value="P:regulation of DNA-templated transcription"/>
    <property type="evidence" value="ECO:0007669"/>
    <property type="project" value="InterPro"/>
</dbReference>
<dbReference type="InterPro" id="IPR058031">
    <property type="entry name" value="AAA_lid_NorR"/>
</dbReference>
<dbReference type="SMART" id="SM00448">
    <property type="entry name" value="REC"/>
    <property type="match status" value="1"/>
</dbReference>
<feature type="domain" description="Sigma-54 factor interaction" evidence="7">
    <location>
        <begin position="129"/>
        <end position="358"/>
    </location>
</feature>
<keyword evidence="5" id="KW-0238">DNA-binding</keyword>
<dbReference type="InterPro" id="IPR003593">
    <property type="entry name" value="AAA+_ATPase"/>
</dbReference>
<dbReference type="Gene3D" id="3.40.50.300">
    <property type="entry name" value="P-loop containing nucleotide triphosphate hydrolases"/>
    <property type="match status" value="1"/>
</dbReference>
<evidence type="ECO:0000256" key="1">
    <source>
        <dbReference type="ARBA" id="ARBA00022553"/>
    </source>
</evidence>
<dbReference type="PROSITE" id="PS00675">
    <property type="entry name" value="SIGMA54_INTERACT_1"/>
    <property type="match status" value="1"/>
</dbReference>
<dbReference type="PROSITE" id="PS50110">
    <property type="entry name" value="RESPONSE_REGULATORY"/>
    <property type="match status" value="1"/>
</dbReference>
<keyword evidence="2" id="KW-0547">Nucleotide-binding</keyword>
<evidence type="ECO:0000259" key="8">
    <source>
        <dbReference type="PROSITE" id="PS50110"/>
    </source>
</evidence>
<evidence type="ECO:0000256" key="5">
    <source>
        <dbReference type="ARBA" id="ARBA00023125"/>
    </source>
</evidence>
<dbReference type="InterPro" id="IPR025662">
    <property type="entry name" value="Sigma_54_int_dom_ATP-bd_1"/>
</dbReference>
<dbReference type="InterPro" id="IPR027417">
    <property type="entry name" value="P-loop_NTPase"/>
</dbReference>
<dbReference type="EMBL" id="UOFZ01000167">
    <property type="protein sequence ID" value="VAX14248.1"/>
    <property type="molecule type" value="Genomic_DNA"/>
</dbReference>
<dbReference type="PROSITE" id="PS00688">
    <property type="entry name" value="SIGMA54_INTERACT_3"/>
    <property type="match status" value="1"/>
</dbReference>
<dbReference type="Pfam" id="PF25601">
    <property type="entry name" value="AAA_lid_14"/>
    <property type="match status" value="1"/>
</dbReference>
<evidence type="ECO:0000256" key="3">
    <source>
        <dbReference type="ARBA" id="ARBA00022840"/>
    </source>
</evidence>
<gene>
    <name evidence="9" type="ORF">MNBD_GAMMA24-2021</name>
</gene>
<keyword evidence="6" id="KW-0804">Transcription</keyword>
<dbReference type="Gene3D" id="1.10.10.60">
    <property type="entry name" value="Homeodomain-like"/>
    <property type="match status" value="1"/>
</dbReference>
<dbReference type="FunFam" id="3.40.50.2300:FF:000018">
    <property type="entry name" value="DNA-binding transcriptional regulator NtrC"/>
    <property type="match status" value="1"/>
</dbReference>
<dbReference type="InterPro" id="IPR002078">
    <property type="entry name" value="Sigma_54_int"/>
</dbReference>
<evidence type="ECO:0000256" key="4">
    <source>
        <dbReference type="ARBA" id="ARBA00023015"/>
    </source>
</evidence>
<dbReference type="FunFam" id="3.40.50.300:FF:000006">
    <property type="entry name" value="DNA-binding transcriptional regulator NtrC"/>
    <property type="match status" value="1"/>
</dbReference>
<dbReference type="InterPro" id="IPR025943">
    <property type="entry name" value="Sigma_54_int_dom_ATP-bd_2"/>
</dbReference>
<keyword evidence="9" id="KW-0966">Cell projection</keyword>
<keyword evidence="3" id="KW-0067">ATP-binding</keyword>
<reference evidence="9" key="1">
    <citation type="submission" date="2018-06" db="EMBL/GenBank/DDBJ databases">
        <authorList>
            <person name="Zhirakovskaya E."/>
        </authorList>
    </citation>
    <scope>NUCLEOTIDE SEQUENCE</scope>
</reference>
<dbReference type="Pfam" id="PF00072">
    <property type="entry name" value="Response_reg"/>
    <property type="match status" value="1"/>
</dbReference>
<dbReference type="Pfam" id="PF02954">
    <property type="entry name" value="HTH_8"/>
    <property type="match status" value="1"/>
</dbReference>